<evidence type="ECO:0000256" key="3">
    <source>
        <dbReference type="ARBA" id="ARBA00022618"/>
    </source>
</evidence>
<dbReference type="EMBL" id="PSQE01000002">
    <property type="protein sequence ID" value="RHN76443.1"/>
    <property type="molecule type" value="Genomic_DNA"/>
</dbReference>
<feature type="domain" description="Cyclin C-terminal" evidence="10">
    <location>
        <begin position="353"/>
        <end position="478"/>
    </location>
</feature>
<reference evidence="12" key="1">
    <citation type="journal article" date="2018" name="Nat. Plants">
        <title>Whole-genome landscape of Medicago truncatula symbiotic genes.</title>
        <authorList>
            <person name="Pecrix Y."/>
            <person name="Staton S.E."/>
            <person name="Sallet E."/>
            <person name="Lelandais-Briere C."/>
            <person name="Moreau S."/>
            <person name="Carrere S."/>
            <person name="Blein T."/>
            <person name="Jardinaud M.F."/>
            <person name="Latrasse D."/>
            <person name="Zouine M."/>
            <person name="Zahm M."/>
            <person name="Kreplak J."/>
            <person name="Mayjonade B."/>
            <person name="Satge C."/>
            <person name="Perez M."/>
            <person name="Cauet S."/>
            <person name="Marande W."/>
            <person name="Chantry-Darmon C."/>
            <person name="Lopez-Roques C."/>
            <person name="Bouchez O."/>
            <person name="Berard A."/>
            <person name="Debelle F."/>
            <person name="Munos S."/>
            <person name="Bendahmane A."/>
            <person name="Berges H."/>
            <person name="Niebel A."/>
            <person name="Buitink J."/>
            <person name="Frugier F."/>
            <person name="Benhamed M."/>
            <person name="Crespi M."/>
            <person name="Gouzy J."/>
            <person name="Gamas P."/>
        </authorList>
    </citation>
    <scope>NUCLEOTIDE SEQUENCE [LARGE SCALE GENOMIC DNA]</scope>
    <source>
        <strain evidence="12">cv. Jemalong A17</strain>
    </source>
</reference>
<comment type="subunit">
    <text evidence="2">Interacts with the CDC2 protein kinase to form a serine/threonine kinase holoenzyme complex also known as maturation promoting factor (MPF). The cyclin subunit imparts substrate specificity to the complex.</text>
</comment>
<evidence type="ECO:0000259" key="10">
    <source>
        <dbReference type="SMART" id="SM01332"/>
    </source>
</evidence>
<dbReference type="PANTHER" id="PTHR10177">
    <property type="entry name" value="CYCLINS"/>
    <property type="match status" value="1"/>
</dbReference>
<dbReference type="SMART" id="SM00385">
    <property type="entry name" value="CYCLIN"/>
    <property type="match status" value="2"/>
</dbReference>
<dbReference type="OrthoDB" id="5590282at2759"/>
<keyword evidence="5" id="KW-0131">Cell cycle</keyword>
<dbReference type="Pfam" id="PF02984">
    <property type="entry name" value="Cyclin_C"/>
    <property type="match status" value="1"/>
</dbReference>
<dbReference type="InterPro" id="IPR013763">
    <property type="entry name" value="Cyclin-like_dom"/>
</dbReference>
<feature type="region of interest" description="Disordered" evidence="8">
    <location>
        <begin position="28"/>
        <end position="48"/>
    </location>
</feature>
<dbReference type="SUPFAM" id="SSF47954">
    <property type="entry name" value="Cyclin-like"/>
    <property type="match status" value="2"/>
</dbReference>
<evidence type="ECO:0000256" key="6">
    <source>
        <dbReference type="ARBA" id="ARBA00032263"/>
    </source>
</evidence>
<dbReference type="OMA" id="HGNCMER"/>
<evidence type="ECO:0000256" key="2">
    <source>
        <dbReference type="ARBA" id="ARBA00011177"/>
    </source>
</evidence>
<evidence type="ECO:0000256" key="8">
    <source>
        <dbReference type="SAM" id="MobiDB-lite"/>
    </source>
</evidence>
<evidence type="ECO:0000313" key="12">
    <source>
        <dbReference type="Proteomes" id="UP000265566"/>
    </source>
</evidence>
<protein>
    <recommendedName>
        <fullName evidence="6">B-like cyclin</fullName>
    </recommendedName>
</protein>
<accession>A0A396JJH2</accession>
<dbReference type="InterPro" id="IPR039361">
    <property type="entry name" value="Cyclin"/>
</dbReference>
<dbReference type="InterPro" id="IPR036915">
    <property type="entry name" value="Cyclin-like_sf"/>
</dbReference>
<keyword evidence="4 7" id="KW-0195">Cyclin</keyword>
<sequence>MRNNVTLKAGEVPSRLTRARAVALSTTGQLPPMKEVAPGTQNQKQPLRANSKRAVSDVTYLPHKKRAILQDVTNNCGENTNMSCLNPTEIQAKKRKVAKPAQSNVSNEVPSAAELPPSIADSKPVSSLEMRLRSSEDFRCLDDLEDSASFRMSANQCGTDNNLIQSQMSRISAWPSSSQKKASQTVAAKKGNISELLDVSKHPDVADIDADFEDPQLCSHYAADIYDHLRVAELSRRPYPNFMETVQQDITPSMRAILVDWLVEVSEGYKLQANTLYLTVYLIDWFLSKNCIERERLQLLGITCMLIASKYEEVNAPRIEDFCFITDNTYTKEEVVKLESLVLKSSSYQLFAPTTKTFLRRFLRAAQASYKRPSIELEYLANYLAELTLMNYGFLNFLPSMIAASAVFLARWTLDQSSHPWNPTLEHYASYKASDLKATVLALQDLQLNSNDDCPLPAAIRKKYIQDKLNCVATLSSPKLLETMF</sequence>
<dbReference type="GO" id="GO:0016538">
    <property type="term" value="F:cyclin-dependent protein serine/threonine kinase regulator activity"/>
    <property type="evidence" value="ECO:0007669"/>
    <property type="project" value="InterPro"/>
</dbReference>
<proteinExistence type="inferred from homology"/>
<keyword evidence="3" id="KW-0132">Cell division</keyword>
<dbReference type="FunFam" id="1.10.472.10:FF:000167">
    <property type="entry name" value="Mitotic cyclin 6"/>
    <property type="match status" value="1"/>
</dbReference>
<dbReference type="Pfam" id="PF00134">
    <property type="entry name" value="Cyclin_N"/>
    <property type="match status" value="1"/>
</dbReference>
<dbReference type="Proteomes" id="UP000265566">
    <property type="component" value="Chromosome 2"/>
</dbReference>
<comment type="similarity">
    <text evidence="1">Belongs to the cyclin family. Cyclin AB subfamily.</text>
</comment>
<dbReference type="AlphaFoldDB" id="A0A396JJH2"/>
<dbReference type="CDD" id="cd20506">
    <property type="entry name" value="CYCLIN_AtCycA-like_rpt2"/>
    <property type="match status" value="1"/>
</dbReference>
<feature type="domain" description="Cyclin-like" evidence="9">
    <location>
        <begin position="260"/>
        <end position="344"/>
    </location>
</feature>
<dbReference type="Gene3D" id="1.10.472.10">
    <property type="entry name" value="Cyclin-like"/>
    <property type="match status" value="2"/>
</dbReference>
<evidence type="ECO:0000256" key="5">
    <source>
        <dbReference type="ARBA" id="ARBA00023306"/>
    </source>
</evidence>
<dbReference type="GO" id="GO:0044772">
    <property type="term" value="P:mitotic cell cycle phase transition"/>
    <property type="evidence" value="ECO:0007669"/>
    <property type="project" value="InterPro"/>
</dbReference>
<dbReference type="FunFam" id="1.10.472.10:FF:000013">
    <property type="entry name" value="Cyclin A1"/>
    <property type="match status" value="1"/>
</dbReference>
<dbReference type="Gramene" id="rna12769">
    <property type="protein sequence ID" value="RHN76443.1"/>
    <property type="gene ID" value="gene12769"/>
</dbReference>
<evidence type="ECO:0000256" key="1">
    <source>
        <dbReference type="ARBA" id="ARBA00006955"/>
    </source>
</evidence>
<dbReference type="SMART" id="SM01332">
    <property type="entry name" value="Cyclin_C"/>
    <property type="match status" value="1"/>
</dbReference>
<name>A0A396JJH2_MEDTR</name>
<comment type="caution">
    <text evidence="11">The sequence shown here is derived from an EMBL/GenBank/DDBJ whole genome shotgun (WGS) entry which is preliminary data.</text>
</comment>
<feature type="region of interest" description="Disordered" evidence="8">
    <location>
        <begin position="101"/>
        <end position="122"/>
    </location>
</feature>
<dbReference type="PIRSF" id="PIRSF001771">
    <property type="entry name" value="Cyclin_A_B_D_E"/>
    <property type="match status" value="1"/>
</dbReference>
<feature type="domain" description="Cyclin-like" evidence="9">
    <location>
        <begin position="357"/>
        <end position="445"/>
    </location>
</feature>
<gene>
    <name evidence="11" type="ORF">MtrunA17_Chr2g0332171</name>
</gene>
<dbReference type="InterPro" id="IPR006671">
    <property type="entry name" value="Cyclin_N"/>
</dbReference>
<evidence type="ECO:0000313" key="11">
    <source>
        <dbReference type="EMBL" id="RHN76443.1"/>
    </source>
</evidence>
<dbReference type="InterPro" id="IPR046965">
    <property type="entry name" value="Cyclin_A/B-like"/>
</dbReference>
<dbReference type="GO" id="GO:0051301">
    <property type="term" value="P:cell division"/>
    <property type="evidence" value="ECO:0007669"/>
    <property type="project" value="UniProtKB-KW"/>
</dbReference>
<dbReference type="InterPro" id="IPR004367">
    <property type="entry name" value="Cyclin_C-dom"/>
</dbReference>
<evidence type="ECO:0000256" key="7">
    <source>
        <dbReference type="RuleBase" id="RU000383"/>
    </source>
</evidence>
<organism evidence="11 12">
    <name type="scientific">Medicago truncatula</name>
    <name type="common">Barrel medic</name>
    <name type="synonym">Medicago tribuloides</name>
    <dbReference type="NCBI Taxonomy" id="3880"/>
    <lineage>
        <taxon>Eukaryota</taxon>
        <taxon>Viridiplantae</taxon>
        <taxon>Streptophyta</taxon>
        <taxon>Embryophyta</taxon>
        <taxon>Tracheophyta</taxon>
        <taxon>Spermatophyta</taxon>
        <taxon>Magnoliopsida</taxon>
        <taxon>eudicotyledons</taxon>
        <taxon>Gunneridae</taxon>
        <taxon>Pentapetalae</taxon>
        <taxon>rosids</taxon>
        <taxon>fabids</taxon>
        <taxon>Fabales</taxon>
        <taxon>Fabaceae</taxon>
        <taxon>Papilionoideae</taxon>
        <taxon>50 kb inversion clade</taxon>
        <taxon>NPAAA clade</taxon>
        <taxon>Hologalegina</taxon>
        <taxon>IRL clade</taxon>
        <taxon>Trifolieae</taxon>
        <taxon>Medicago</taxon>
    </lineage>
</organism>
<evidence type="ECO:0000259" key="9">
    <source>
        <dbReference type="SMART" id="SM00385"/>
    </source>
</evidence>
<evidence type="ECO:0000256" key="4">
    <source>
        <dbReference type="ARBA" id="ARBA00023127"/>
    </source>
</evidence>